<feature type="transmembrane region" description="Helical" evidence="1">
    <location>
        <begin position="29"/>
        <end position="47"/>
    </location>
</feature>
<feature type="transmembrane region" description="Helical" evidence="1">
    <location>
        <begin position="54"/>
        <end position="72"/>
    </location>
</feature>
<feature type="transmembrane region" description="Helical" evidence="1">
    <location>
        <begin position="7"/>
        <end position="23"/>
    </location>
</feature>
<dbReference type="Proteomes" id="UP000620075">
    <property type="component" value="Unassembled WGS sequence"/>
</dbReference>
<name>A0A934KDW3_9BACT</name>
<feature type="transmembrane region" description="Helical" evidence="1">
    <location>
        <begin position="92"/>
        <end position="116"/>
    </location>
</feature>
<gene>
    <name evidence="2" type="ORF">JF888_11010</name>
</gene>
<accession>A0A934KDW3</accession>
<keyword evidence="1" id="KW-1133">Transmembrane helix</keyword>
<dbReference type="RefSeq" id="WP_338180146.1">
    <property type="nucleotide sequence ID" value="NZ_JAEKNQ010000040.1"/>
</dbReference>
<protein>
    <submittedName>
        <fullName evidence="2">Uncharacterized protein</fullName>
    </submittedName>
</protein>
<organism evidence="2 3">
    <name type="scientific">Candidatus Dormiibacter inghamiae</name>
    <dbReference type="NCBI Taxonomy" id="3127013"/>
    <lineage>
        <taxon>Bacteria</taxon>
        <taxon>Bacillati</taxon>
        <taxon>Candidatus Dormiibacterota</taxon>
        <taxon>Candidatus Dormibacteria</taxon>
        <taxon>Candidatus Dormibacterales</taxon>
        <taxon>Candidatus Dormibacteraceae</taxon>
        <taxon>Candidatus Dormiibacter</taxon>
    </lineage>
</organism>
<reference evidence="2 3" key="1">
    <citation type="submission" date="2020-10" db="EMBL/GenBank/DDBJ databases">
        <title>Ca. Dormibacterota MAGs.</title>
        <authorList>
            <person name="Montgomery K."/>
        </authorList>
    </citation>
    <scope>NUCLEOTIDE SEQUENCE [LARGE SCALE GENOMIC DNA]</scope>
    <source>
        <strain evidence="2">SC8811_S16_3</strain>
    </source>
</reference>
<keyword evidence="1" id="KW-0472">Membrane</keyword>
<proteinExistence type="predicted"/>
<dbReference type="AlphaFoldDB" id="A0A934KDW3"/>
<evidence type="ECO:0000313" key="2">
    <source>
        <dbReference type="EMBL" id="MBJ7603704.1"/>
    </source>
</evidence>
<keyword evidence="1" id="KW-0812">Transmembrane</keyword>
<sequence length="124" mass="12409">MIGRQSAGLVAAAGVLMVAVIWAGLQIGVWWLALPAGFLLTLLVAGAPSLHTAWLAAAAAWALPLVLLTAGGDAGRSSVVLSGILGFPSLPLLAALLTVVFGALLGLAGGWLGAAVRRVLRPAR</sequence>
<evidence type="ECO:0000256" key="1">
    <source>
        <dbReference type="SAM" id="Phobius"/>
    </source>
</evidence>
<comment type="caution">
    <text evidence="2">The sequence shown here is derived from an EMBL/GenBank/DDBJ whole genome shotgun (WGS) entry which is preliminary data.</text>
</comment>
<evidence type="ECO:0000313" key="3">
    <source>
        <dbReference type="Proteomes" id="UP000620075"/>
    </source>
</evidence>
<dbReference type="EMBL" id="JAEKNQ010000040">
    <property type="protein sequence ID" value="MBJ7603704.1"/>
    <property type="molecule type" value="Genomic_DNA"/>
</dbReference>